<gene>
    <name evidence="2" type="ORF">HMPREF1317_1973</name>
</gene>
<comment type="caution">
    <text evidence="2">The sequence shown here is derived from an EMBL/GenBank/DDBJ whole genome shotgun (WGS) entry which is preliminary data.</text>
</comment>
<dbReference type="Gene3D" id="3.30.2030.30">
    <property type="match status" value="1"/>
</dbReference>
<evidence type="ECO:0000256" key="1">
    <source>
        <dbReference type="SAM" id="MobiDB-lite"/>
    </source>
</evidence>
<proteinExistence type="predicted"/>
<reference evidence="2 3" key="1">
    <citation type="submission" date="2012-05" db="EMBL/GenBank/DDBJ databases">
        <authorList>
            <person name="Harkins D.M."/>
            <person name="Madupu R."/>
            <person name="Durkin A.S."/>
            <person name="Torralba M."/>
            <person name="Methe B."/>
            <person name="Sutton G.G."/>
            <person name="Nelson K.E."/>
        </authorList>
    </citation>
    <scope>NUCLEOTIDE SEQUENCE [LARGE SCALE GENOMIC DNA]</scope>
    <source>
        <strain evidence="2 3">F0490</strain>
    </source>
</reference>
<organism evidence="2 3">
    <name type="scientific">Schaalia georgiae F0490</name>
    <dbReference type="NCBI Taxonomy" id="1125717"/>
    <lineage>
        <taxon>Bacteria</taxon>
        <taxon>Bacillati</taxon>
        <taxon>Actinomycetota</taxon>
        <taxon>Actinomycetes</taxon>
        <taxon>Actinomycetales</taxon>
        <taxon>Actinomycetaceae</taxon>
        <taxon>Schaalia</taxon>
    </lineage>
</organism>
<keyword evidence="3" id="KW-1185">Reference proteome</keyword>
<dbReference type="Proteomes" id="UP000004578">
    <property type="component" value="Unassembled WGS sequence"/>
</dbReference>
<evidence type="ECO:0000313" key="3">
    <source>
        <dbReference type="Proteomes" id="UP000004578"/>
    </source>
</evidence>
<accession>J1HPG4</accession>
<dbReference type="AlphaFoldDB" id="J1HPG4"/>
<name>J1HPG4_9ACTO</name>
<sequence>MLPTVEEAFPDLVVYPAFDEDSGTPNPPPPHRGGSGQSGQSGQPAQSGGSGDGSGEDQ</sequence>
<feature type="region of interest" description="Disordered" evidence="1">
    <location>
        <begin position="15"/>
        <end position="58"/>
    </location>
</feature>
<dbReference type="EMBL" id="AKFS01000065">
    <property type="protein sequence ID" value="EJF47925.1"/>
    <property type="molecule type" value="Genomic_DNA"/>
</dbReference>
<feature type="compositionally biased region" description="Gly residues" evidence="1">
    <location>
        <begin position="48"/>
        <end position="58"/>
    </location>
</feature>
<protein>
    <submittedName>
        <fullName evidence="2">Uncharacterized protein</fullName>
    </submittedName>
</protein>
<evidence type="ECO:0000313" key="2">
    <source>
        <dbReference type="EMBL" id="EJF47925.1"/>
    </source>
</evidence>